<organism evidence="11 12">
    <name type="scientific">Lymnaea stagnalis</name>
    <name type="common">Great pond snail</name>
    <name type="synonym">Helix stagnalis</name>
    <dbReference type="NCBI Taxonomy" id="6523"/>
    <lineage>
        <taxon>Eukaryota</taxon>
        <taxon>Metazoa</taxon>
        <taxon>Spiralia</taxon>
        <taxon>Lophotrochozoa</taxon>
        <taxon>Mollusca</taxon>
        <taxon>Gastropoda</taxon>
        <taxon>Heterobranchia</taxon>
        <taxon>Euthyneura</taxon>
        <taxon>Panpulmonata</taxon>
        <taxon>Hygrophila</taxon>
        <taxon>Lymnaeoidea</taxon>
        <taxon>Lymnaeidae</taxon>
        <taxon>Lymnaea</taxon>
    </lineage>
</organism>
<dbReference type="PROSITE" id="PS50262">
    <property type="entry name" value="G_PROTEIN_RECEP_F1_2"/>
    <property type="match status" value="1"/>
</dbReference>
<feature type="transmembrane region" description="Helical" evidence="9">
    <location>
        <begin position="233"/>
        <end position="258"/>
    </location>
</feature>
<keyword evidence="12" id="KW-1185">Reference proteome</keyword>
<dbReference type="GO" id="GO:0005886">
    <property type="term" value="C:plasma membrane"/>
    <property type="evidence" value="ECO:0007669"/>
    <property type="project" value="TreeGrafter"/>
</dbReference>
<reference evidence="11 12" key="1">
    <citation type="submission" date="2024-04" db="EMBL/GenBank/DDBJ databases">
        <authorList>
            <consortium name="Genoscope - CEA"/>
            <person name="William W."/>
        </authorList>
    </citation>
    <scope>NUCLEOTIDE SEQUENCE [LARGE SCALE GENOMIC DNA]</scope>
</reference>
<evidence type="ECO:0000256" key="6">
    <source>
        <dbReference type="ARBA" id="ARBA00023170"/>
    </source>
</evidence>
<dbReference type="EMBL" id="CAXITT010000001">
    <property type="protein sequence ID" value="CAL1526019.1"/>
    <property type="molecule type" value="Genomic_DNA"/>
</dbReference>
<feature type="transmembrane region" description="Helical" evidence="9">
    <location>
        <begin position="278"/>
        <end position="300"/>
    </location>
</feature>
<dbReference type="PANTHER" id="PTHR24243">
    <property type="entry name" value="G-PROTEIN COUPLED RECEPTOR"/>
    <property type="match status" value="1"/>
</dbReference>
<dbReference type="SMART" id="SM01381">
    <property type="entry name" value="7TM_GPCR_Srsx"/>
    <property type="match status" value="1"/>
</dbReference>
<dbReference type="Pfam" id="PF00001">
    <property type="entry name" value="7tm_1"/>
    <property type="match status" value="1"/>
</dbReference>
<evidence type="ECO:0000313" key="12">
    <source>
        <dbReference type="Proteomes" id="UP001497497"/>
    </source>
</evidence>
<keyword evidence="5 9" id="KW-0472">Membrane</keyword>
<accession>A0AAV2H179</accession>
<evidence type="ECO:0000256" key="4">
    <source>
        <dbReference type="ARBA" id="ARBA00023040"/>
    </source>
</evidence>
<keyword evidence="7 8" id="KW-0807">Transducer</keyword>
<evidence type="ECO:0000256" key="1">
    <source>
        <dbReference type="ARBA" id="ARBA00004141"/>
    </source>
</evidence>
<feature type="transmembrane region" description="Helical" evidence="9">
    <location>
        <begin position="180"/>
        <end position="204"/>
    </location>
</feature>
<evidence type="ECO:0000256" key="3">
    <source>
        <dbReference type="ARBA" id="ARBA00022989"/>
    </source>
</evidence>
<feature type="non-terminal residue" evidence="11">
    <location>
        <position position="312"/>
    </location>
</feature>
<dbReference type="GO" id="GO:0004930">
    <property type="term" value="F:G protein-coupled receptor activity"/>
    <property type="evidence" value="ECO:0007669"/>
    <property type="project" value="UniProtKB-KW"/>
</dbReference>
<evidence type="ECO:0000256" key="2">
    <source>
        <dbReference type="ARBA" id="ARBA00022692"/>
    </source>
</evidence>
<sequence>NRTHVFKICLLQVWVMTANILVFLAGVLGNLLVILVVLCVREMKTATNLCLMNLSVADLLVLLICQPSALLEFVCHEKWLLGDAMCKLTTFLENLVTVASILIILTVSLERFWAVYYPLRTHTSGSKSKAGLTMAVVWITSAAVTSPLLAMSYTEQQLHNIDNEMVDVCVTPAPYVWHKFYIVARFVLIFAIPMILLAFLYIMIIHKITSETMECKQMTESAKSQSQQNRRQLVVMLVGIIILFFVCLLPFRILAFWLVFAAPERVVDSLGFEPFLNLLYFCRLLIYVNSAGNPIIYNIVSTKFRRAFQRVL</sequence>
<evidence type="ECO:0000256" key="5">
    <source>
        <dbReference type="ARBA" id="ARBA00023136"/>
    </source>
</evidence>
<keyword evidence="2 8" id="KW-0812">Transmembrane</keyword>
<evidence type="ECO:0000313" key="11">
    <source>
        <dbReference type="EMBL" id="CAL1526019.1"/>
    </source>
</evidence>
<keyword evidence="6 8" id="KW-0675">Receptor</keyword>
<proteinExistence type="inferred from homology"/>
<evidence type="ECO:0000256" key="7">
    <source>
        <dbReference type="ARBA" id="ARBA00023224"/>
    </source>
</evidence>
<dbReference type="Proteomes" id="UP001497497">
    <property type="component" value="Unassembled WGS sequence"/>
</dbReference>
<keyword evidence="3 9" id="KW-1133">Transmembrane helix</keyword>
<evidence type="ECO:0000256" key="8">
    <source>
        <dbReference type="RuleBase" id="RU000688"/>
    </source>
</evidence>
<dbReference type="InterPro" id="IPR000276">
    <property type="entry name" value="GPCR_Rhodpsn"/>
</dbReference>
<comment type="caution">
    <text evidence="11">The sequence shown here is derived from an EMBL/GenBank/DDBJ whole genome shotgun (WGS) entry which is preliminary data.</text>
</comment>
<dbReference type="SUPFAM" id="SSF81321">
    <property type="entry name" value="Family A G protein-coupled receptor-like"/>
    <property type="match status" value="1"/>
</dbReference>
<dbReference type="Gene3D" id="1.20.1070.10">
    <property type="entry name" value="Rhodopsin 7-helix transmembrane proteins"/>
    <property type="match status" value="1"/>
</dbReference>
<gene>
    <name evidence="11" type="ORF">GSLYS_00000196001</name>
</gene>
<dbReference type="AlphaFoldDB" id="A0AAV2H179"/>
<feature type="transmembrane region" description="Helical" evidence="9">
    <location>
        <begin position="20"/>
        <end position="39"/>
    </location>
</feature>
<feature type="transmembrane region" description="Helical" evidence="9">
    <location>
        <begin position="91"/>
        <end position="109"/>
    </location>
</feature>
<protein>
    <recommendedName>
        <fullName evidence="10">G-protein coupled receptors family 1 profile domain-containing protein</fullName>
    </recommendedName>
</protein>
<comment type="subcellular location">
    <subcellularLocation>
        <location evidence="1">Membrane</location>
        <topology evidence="1">Multi-pass membrane protein</topology>
    </subcellularLocation>
</comment>
<dbReference type="PANTHER" id="PTHR24243:SF233">
    <property type="entry name" value="THYROTROPIN-RELEASING HORMONE RECEPTOR"/>
    <property type="match status" value="1"/>
</dbReference>
<feature type="domain" description="G-protein coupled receptors family 1 profile" evidence="10">
    <location>
        <begin position="29"/>
        <end position="297"/>
    </location>
</feature>
<evidence type="ECO:0000259" key="10">
    <source>
        <dbReference type="PROSITE" id="PS50262"/>
    </source>
</evidence>
<dbReference type="PRINTS" id="PR00237">
    <property type="entry name" value="GPCRRHODOPSN"/>
</dbReference>
<dbReference type="InterPro" id="IPR017452">
    <property type="entry name" value="GPCR_Rhodpsn_7TM"/>
</dbReference>
<feature type="transmembrane region" description="Helical" evidence="9">
    <location>
        <begin position="130"/>
        <end position="150"/>
    </location>
</feature>
<comment type="similarity">
    <text evidence="8">Belongs to the G-protein coupled receptor 1 family.</text>
</comment>
<name>A0AAV2H179_LYMST</name>
<feature type="non-terminal residue" evidence="11">
    <location>
        <position position="1"/>
    </location>
</feature>
<evidence type="ECO:0000256" key="9">
    <source>
        <dbReference type="SAM" id="Phobius"/>
    </source>
</evidence>
<feature type="transmembrane region" description="Helical" evidence="9">
    <location>
        <begin position="51"/>
        <end position="71"/>
    </location>
</feature>
<keyword evidence="4 8" id="KW-0297">G-protein coupled receptor</keyword>
<dbReference type="PROSITE" id="PS00237">
    <property type="entry name" value="G_PROTEIN_RECEP_F1_1"/>
    <property type="match status" value="1"/>
</dbReference>